<keyword evidence="11" id="KW-1185">Reference proteome</keyword>
<evidence type="ECO:0000313" key="11">
    <source>
        <dbReference type="Proteomes" id="UP001220964"/>
    </source>
</evidence>
<feature type="transmembrane region" description="Helical" evidence="8">
    <location>
        <begin position="383"/>
        <end position="409"/>
    </location>
</feature>
<gene>
    <name evidence="10" type="ORF">P1J78_01525</name>
</gene>
<organism evidence="10 11">
    <name type="scientific">Psychromarinibacter sediminicola</name>
    <dbReference type="NCBI Taxonomy" id="3033385"/>
    <lineage>
        <taxon>Bacteria</taxon>
        <taxon>Pseudomonadati</taxon>
        <taxon>Pseudomonadota</taxon>
        <taxon>Alphaproteobacteria</taxon>
        <taxon>Rhodobacterales</taxon>
        <taxon>Paracoccaceae</taxon>
        <taxon>Psychromarinibacter</taxon>
    </lineage>
</organism>
<keyword evidence="7" id="KW-0813">Transport</keyword>
<dbReference type="InterPro" id="IPR004681">
    <property type="entry name" value="TRAP_DctM"/>
</dbReference>
<evidence type="ECO:0000256" key="6">
    <source>
        <dbReference type="ARBA" id="ARBA00023136"/>
    </source>
</evidence>
<keyword evidence="3 7" id="KW-0997">Cell inner membrane</keyword>
<dbReference type="Proteomes" id="UP001220964">
    <property type="component" value="Unassembled WGS sequence"/>
</dbReference>
<dbReference type="GO" id="GO:0005886">
    <property type="term" value="C:plasma membrane"/>
    <property type="evidence" value="ECO:0007669"/>
    <property type="project" value="UniProtKB-SubCell"/>
</dbReference>
<dbReference type="RefSeq" id="WP_275565542.1">
    <property type="nucleotide sequence ID" value="NZ_JARGYC010000002.1"/>
</dbReference>
<dbReference type="Pfam" id="PF06808">
    <property type="entry name" value="DctM"/>
    <property type="match status" value="1"/>
</dbReference>
<keyword evidence="4 8" id="KW-0812">Transmembrane</keyword>
<comment type="caution">
    <text evidence="10">The sequence shown here is derived from an EMBL/GenBank/DDBJ whole genome shotgun (WGS) entry which is preliminary data.</text>
</comment>
<dbReference type="PANTHER" id="PTHR33362">
    <property type="entry name" value="SIALIC ACID TRAP TRANSPORTER PERMEASE PROTEIN SIAT-RELATED"/>
    <property type="match status" value="1"/>
</dbReference>
<protein>
    <submittedName>
        <fullName evidence="10">TRAP transporter large permease subunit</fullName>
    </submittedName>
</protein>
<comment type="subcellular location">
    <subcellularLocation>
        <location evidence="1 7">Cell inner membrane</location>
        <topology evidence="1 7">Multi-pass membrane protein</topology>
    </subcellularLocation>
</comment>
<feature type="transmembrane region" description="Helical" evidence="8">
    <location>
        <begin position="222"/>
        <end position="242"/>
    </location>
</feature>
<dbReference type="EMBL" id="JARGYC010000002">
    <property type="protein sequence ID" value="MDF0599400.1"/>
    <property type="molecule type" value="Genomic_DNA"/>
</dbReference>
<comment type="function">
    <text evidence="7">Part of the tripartite ATP-independent periplasmic (TRAP) transport system.</text>
</comment>
<evidence type="ECO:0000256" key="3">
    <source>
        <dbReference type="ARBA" id="ARBA00022519"/>
    </source>
</evidence>
<name>A0AAE3NR33_9RHOB</name>
<keyword evidence="2" id="KW-1003">Cell membrane</keyword>
<accession>A0AAE3NR33</accession>
<keyword evidence="5 8" id="KW-1133">Transmembrane helix</keyword>
<feature type="transmembrane region" description="Helical" evidence="8">
    <location>
        <begin position="6"/>
        <end position="39"/>
    </location>
</feature>
<reference evidence="10" key="1">
    <citation type="submission" date="2023-03" db="EMBL/GenBank/DDBJ databases">
        <title>Multiphase analysis and comparison of six strains from genera Psychromarinibacter, Lutimaribacter, and Maritimibacter, including a novel species: Psychromarinibacter sediminicola sp. nov.</title>
        <authorList>
            <person name="Wang Y.-H."/>
            <person name="Ye M.-Q."/>
            <person name="Du Z.-J."/>
        </authorList>
    </citation>
    <scope>NUCLEOTIDE SEQUENCE</scope>
    <source>
        <strain evidence="10">C21-152</strain>
    </source>
</reference>
<feature type="transmembrane region" description="Helical" evidence="8">
    <location>
        <begin position="316"/>
        <end position="336"/>
    </location>
</feature>
<feature type="transmembrane region" description="Helical" evidence="8">
    <location>
        <begin position="284"/>
        <end position="304"/>
    </location>
</feature>
<evidence type="ECO:0000256" key="8">
    <source>
        <dbReference type="SAM" id="Phobius"/>
    </source>
</evidence>
<feature type="transmembrane region" description="Helical" evidence="8">
    <location>
        <begin position="60"/>
        <end position="80"/>
    </location>
</feature>
<sequence length="452" mass="47216">MDPITIGILGLVVLIALIAIRIPIAYSMILVGGVGFMIVSGPAFLFSQLKTLGWGVFSNYGLSVVPMFVLMGALAARAGLSQALFRGANAWLGWIRGGTAMAAIAGCAGFGAVCGSSLATASTMGKVALPELKRFNYSGALATGSLAAGGVLGILIPPSVVLIIYAIIVEANIVTMFAAAMIPGVLAVILFILTIAVYVAIKPDAGPKHGGVDFKEWRDATLGMVPVAVIFGLVLGGIYGGIFNPTPAAAVGAALVWVYGTFKGRLGLSAIVESLKETAGTTGMIYLILLGAELMKIFMSRIGLPQATAEWIANSGMAPFVIVAILLLALILLGCLMDSLSMILLVIPFFWPVLVEINGGLYMPAEGSGFGMSTEDLKIWFGILALIVVELGLITPPVGMNVFVISALAKETPMSETFKGVLPFFAAEIVRVTILFSFPVVTLWLPKLIEGW</sequence>
<evidence type="ECO:0000256" key="4">
    <source>
        <dbReference type="ARBA" id="ARBA00022692"/>
    </source>
</evidence>
<evidence type="ECO:0000256" key="7">
    <source>
        <dbReference type="RuleBase" id="RU369079"/>
    </source>
</evidence>
<dbReference type="AlphaFoldDB" id="A0AAE3NR33"/>
<feature type="transmembrane region" description="Helical" evidence="8">
    <location>
        <begin position="421"/>
        <end position="445"/>
    </location>
</feature>
<evidence type="ECO:0000256" key="2">
    <source>
        <dbReference type="ARBA" id="ARBA00022475"/>
    </source>
</evidence>
<feature type="domain" description="TRAP C4-dicarboxylate transport system permease DctM subunit" evidence="9">
    <location>
        <begin position="11"/>
        <end position="439"/>
    </location>
</feature>
<feature type="transmembrane region" description="Helical" evidence="8">
    <location>
        <begin position="140"/>
        <end position="168"/>
    </location>
</feature>
<dbReference type="GO" id="GO:0022857">
    <property type="term" value="F:transmembrane transporter activity"/>
    <property type="evidence" value="ECO:0007669"/>
    <property type="project" value="UniProtKB-UniRule"/>
</dbReference>
<dbReference type="PANTHER" id="PTHR33362:SF5">
    <property type="entry name" value="C4-DICARBOXYLATE TRAP TRANSPORTER LARGE PERMEASE PROTEIN DCTM"/>
    <property type="match status" value="1"/>
</dbReference>
<feature type="transmembrane region" description="Helical" evidence="8">
    <location>
        <begin position="100"/>
        <end position="119"/>
    </location>
</feature>
<dbReference type="PIRSF" id="PIRSF006066">
    <property type="entry name" value="HI0050"/>
    <property type="match status" value="1"/>
</dbReference>
<evidence type="ECO:0000256" key="5">
    <source>
        <dbReference type="ARBA" id="ARBA00022989"/>
    </source>
</evidence>
<evidence type="ECO:0000259" key="9">
    <source>
        <dbReference type="Pfam" id="PF06808"/>
    </source>
</evidence>
<feature type="transmembrane region" description="Helical" evidence="8">
    <location>
        <begin position="343"/>
        <end position="363"/>
    </location>
</feature>
<keyword evidence="6 8" id="KW-0472">Membrane</keyword>
<feature type="transmembrane region" description="Helical" evidence="8">
    <location>
        <begin position="174"/>
        <end position="201"/>
    </location>
</feature>
<feature type="transmembrane region" description="Helical" evidence="8">
    <location>
        <begin position="248"/>
        <end position="272"/>
    </location>
</feature>
<dbReference type="InterPro" id="IPR010656">
    <property type="entry name" value="DctM"/>
</dbReference>
<evidence type="ECO:0000313" key="10">
    <source>
        <dbReference type="EMBL" id="MDF0599400.1"/>
    </source>
</evidence>
<evidence type="ECO:0000256" key="1">
    <source>
        <dbReference type="ARBA" id="ARBA00004429"/>
    </source>
</evidence>
<proteinExistence type="predicted"/>